<organism evidence="1 2">
    <name type="scientific">Araneus ventricosus</name>
    <name type="common">Orbweaver spider</name>
    <name type="synonym">Epeira ventricosa</name>
    <dbReference type="NCBI Taxonomy" id="182803"/>
    <lineage>
        <taxon>Eukaryota</taxon>
        <taxon>Metazoa</taxon>
        <taxon>Ecdysozoa</taxon>
        <taxon>Arthropoda</taxon>
        <taxon>Chelicerata</taxon>
        <taxon>Arachnida</taxon>
        <taxon>Araneae</taxon>
        <taxon>Araneomorphae</taxon>
        <taxon>Entelegynae</taxon>
        <taxon>Araneoidea</taxon>
        <taxon>Araneidae</taxon>
        <taxon>Araneus</taxon>
    </lineage>
</organism>
<dbReference type="AlphaFoldDB" id="A0A4Y2CVC7"/>
<dbReference type="PANTHER" id="PTHR47331">
    <property type="entry name" value="PHD-TYPE DOMAIN-CONTAINING PROTEIN"/>
    <property type="match status" value="1"/>
</dbReference>
<keyword evidence="2" id="KW-1185">Reference proteome</keyword>
<dbReference type="PANTHER" id="PTHR47331:SF1">
    <property type="entry name" value="GAG-LIKE PROTEIN"/>
    <property type="match status" value="1"/>
</dbReference>
<evidence type="ECO:0000313" key="1">
    <source>
        <dbReference type="EMBL" id="GBM08390.1"/>
    </source>
</evidence>
<sequence length="117" mass="13894">MNIADGGLIEQFNKELKFKNGRYEPLMWKTNSEELENNFILVKKRFNELRKGFVKNEWITNAYHETIEEQKMNGTIEECHRDKNEYFMPHRAVVRADKDATKVRVVFNCSSNSGQIY</sequence>
<accession>A0A4Y2CVC7</accession>
<dbReference type="EMBL" id="BGPR01000256">
    <property type="protein sequence ID" value="GBM08390.1"/>
    <property type="molecule type" value="Genomic_DNA"/>
</dbReference>
<proteinExistence type="predicted"/>
<name>A0A4Y2CVC7_ARAVE</name>
<dbReference type="Proteomes" id="UP000499080">
    <property type="component" value="Unassembled WGS sequence"/>
</dbReference>
<dbReference type="OrthoDB" id="8065733at2759"/>
<evidence type="ECO:0000313" key="2">
    <source>
        <dbReference type="Proteomes" id="UP000499080"/>
    </source>
</evidence>
<protein>
    <submittedName>
        <fullName evidence="1">Uncharacterized protein</fullName>
    </submittedName>
</protein>
<reference evidence="1 2" key="1">
    <citation type="journal article" date="2019" name="Sci. Rep.">
        <title>Orb-weaving spider Araneus ventricosus genome elucidates the spidroin gene catalogue.</title>
        <authorList>
            <person name="Kono N."/>
            <person name="Nakamura H."/>
            <person name="Ohtoshi R."/>
            <person name="Moran D.A.P."/>
            <person name="Shinohara A."/>
            <person name="Yoshida Y."/>
            <person name="Fujiwara M."/>
            <person name="Mori M."/>
            <person name="Tomita M."/>
            <person name="Arakawa K."/>
        </authorList>
    </citation>
    <scope>NUCLEOTIDE SEQUENCE [LARGE SCALE GENOMIC DNA]</scope>
</reference>
<gene>
    <name evidence="1" type="ORF">AVEN_108384_1</name>
</gene>
<comment type="caution">
    <text evidence="1">The sequence shown here is derived from an EMBL/GenBank/DDBJ whole genome shotgun (WGS) entry which is preliminary data.</text>
</comment>